<proteinExistence type="inferred from homology"/>
<keyword evidence="3" id="KW-1003">Cell membrane</keyword>
<dbReference type="Proteomes" id="UP000317648">
    <property type="component" value="Chromosome"/>
</dbReference>
<dbReference type="PANTHER" id="PTHR30558:SF3">
    <property type="entry name" value="BIOPOLYMER TRANSPORT PROTEIN EXBD-RELATED"/>
    <property type="match status" value="1"/>
</dbReference>
<dbReference type="KEGG" id="lcre:Pla8534_11450"/>
<keyword evidence="7" id="KW-0653">Protein transport</keyword>
<evidence type="ECO:0000256" key="3">
    <source>
        <dbReference type="ARBA" id="ARBA00022475"/>
    </source>
</evidence>
<evidence type="ECO:0000256" key="7">
    <source>
        <dbReference type="RuleBase" id="RU003879"/>
    </source>
</evidence>
<comment type="similarity">
    <text evidence="2 7">Belongs to the ExbD/TolR family.</text>
</comment>
<keyword evidence="4 7" id="KW-0812">Transmembrane</keyword>
<gene>
    <name evidence="9" type="primary">exbD_1</name>
    <name evidence="9" type="ORF">Pla8534_11450</name>
</gene>
<dbReference type="RefSeq" id="WP_145050112.1">
    <property type="nucleotide sequence ID" value="NZ_CP036433.1"/>
</dbReference>
<dbReference type="Pfam" id="PF02472">
    <property type="entry name" value="ExbD"/>
    <property type="match status" value="1"/>
</dbReference>
<keyword evidence="10" id="KW-1185">Reference proteome</keyword>
<dbReference type="OrthoDB" id="9793581at2"/>
<feature type="transmembrane region" description="Helical" evidence="8">
    <location>
        <begin position="12"/>
        <end position="32"/>
    </location>
</feature>
<organism evidence="9 10">
    <name type="scientific">Lignipirellula cremea</name>
    <dbReference type="NCBI Taxonomy" id="2528010"/>
    <lineage>
        <taxon>Bacteria</taxon>
        <taxon>Pseudomonadati</taxon>
        <taxon>Planctomycetota</taxon>
        <taxon>Planctomycetia</taxon>
        <taxon>Pirellulales</taxon>
        <taxon>Pirellulaceae</taxon>
        <taxon>Lignipirellula</taxon>
    </lineage>
</organism>
<reference evidence="9 10" key="1">
    <citation type="submission" date="2019-02" db="EMBL/GenBank/DDBJ databases">
        <title>Deep-cultivation of Planctomycetes and their phenomic and genomic characterization uncovers novel biology.</title>
        <authorList>
            <person name="Wiegand S."/>
            <person name="Jogler M."/>
            <person name="Boedeker C."/>
            <person name="Pinto D."/>
            <person name="Vollmers J."/>
            <person name="Rivas-Marin E."/>
            <person name="Kohn T."/>
            <person name="Peeters S.H."/>
            <person name="Heuer A."/>
            <person name="Rast P."/>
            <person name="Oberbeckmann S."/>
            <person name="Bunk B."/>
            <person name="Jeske O."/>
            <person name="Meyerdierks A."/>
            <person name="Storesund J.E."/>
            <person name="Kallscheuer N."/>
            <person name="Luecker S."/>
            <person name="Lage O.M."/>
            <person name="Pohl T."/>
            <person name="Merkel B.J."/>
            <person name="Hornburger P."/>
            <person name="Mueller R.-W."/>
            <person name="Bruemmer F."/>
            <person name="Labrenz M."/>
            <person name="Spormann A.M."/>
            <person name="Op den Camp H."/>
            <person name="Overmann J."/>
            <person name="Amann R."/>
            <person name="Jetten M.S.M."/>
            <person name="Mascher T."/>
            <person name="Medema M.H."/>
            <person name="Devos D.P."/>
            <person name="Kaster A.-K."/>
            <person name="Ovreas L."/>
            <person name="Rohde M."/>
            <person name="Galperin M.Y."/>
            <person name="Jogler C."/>
        </authorList>
    </citation>
    <scope>NUCLEOTIDE SEQUENCE [LARGE SCALE GENOMIC DNA]</scope>
    <source>
        <strain evidence="9 10">Pla85_3_4</strain>
    </source>
</reference>
<name>A0A518DNF3_9BACT</name>
<evidence type="ECO:0000313" key="9">
    <source>
        <dbReference type="EMBL" id="QDU93365.1"/>
    </source>
</evidence>
<dbReference type="GO" id="GO:0015031">
    <property type="term" value="P:protein transport"/>
    <property type="evidence" value="ECO:0007669"/>
    <property type="project" value="UniProtKB-KW"/>
</dbReference>
<keyword evidence="5 8" id="KW-1133">Transmembrane helix</keyword>
<evidence type="ECO:0000256" key="4">
    <source>
        <dbReference type="ARBA" id="ARBA00022692"/>
    </source>
</evidence>
<evidence type="ECO:0000256" key="1">
    <source>
        <dbReference type="ARBA" id="ARBA00004162"/>
    </source>
</evidence>
<dbReference type="AlphaFoldDB" id="A0A518DNF3"/>
<dbReference type="GO" id="GO:0005886">
    <property type="term" value="C:plasma membrane"/>
    <property type="evidence" value="ECO:0007669"/>
    <property type="project" value="UniProtKB-SubCell"/>
</dbReference>
<comment type="subcellular location">
    <subcellularLocation>
        <location evidence="1">Cell membrane</location>
        <topology evidence="1">Single-pass membrane protein</topology>
    </subcellularLocation>
    <subcellularLocation>
        <location evidence="7">Cell membrane</location>
        <topology evidence="7">Single-pass type II membrane protein</topology>
    </subcellularLocation>
</comment>
<dbReference type="EMBL" id="CP036433">
    <property type="protein sequence ID" value="QDU93365.1"/>
    <property type="molecule type" value="Genomic_DNA"/>
</dbReference>
<protein>
    <submittedName>
        <fullName evidence="9">Biopolymer transport protein ExbD</fullName>
    </submittedName>
</protein>
<sequence length="138" mass="15192">MPLKTQWEEQPSLNLTPMIDIVFLLIIFFMVGTKFTELERSMQLEVPQVSEAGALAPAPKKQVINIYRDGRIALNNDVLTLEELEARLTQARASYSELGVIVRGDGDGSFQNVATVLGACRKAGVSDMGIAVRIARKE</sequence>
<keyword evidence="6 8" id="KW-0472">Membrane</keyword>
<dbReference type="InterPro" id="IPR003400">
    <property type="entry name" value="ExbD"/>
</dbReference>
<evidence type="ECO:0000256" key="2">
    <source>
        <dbReference type="ARBA" id="ARBA00005811"/>
    </source>
</evidence>
<evidence type="ECO:0000313" key="10">
    <source>
        <dbReference type="Proteomes" id="UP000317648"/>
    </source>
</evidence>
<dbReference type="GO" id="GO:0022857">
    <property type="term" value="F:transmembrane transporter activity"/>
    <property type="evidence" value="ECO:0007669"/>
    <property type="project" value="InterPro"/>
</dbReference>
<evidence type="ECO:0000256" key="5">
    <source>
        <dbReference type="ARBA" id="ARBA00022989"/>
    </source>
</evidence>
<keyword evidence="7" id="KW-0813">Transport</keyword>
<evidence type="ECO:0000256" key="8">
    <source>
        <dbReference type="SAM" id="Phobius"/>
    </source>
</evidence>
<evidence type="ECO:0000256" key="6">
    <source>
        <dbReference type="ARBA" id="ARBA00023136"/>
    </source>
</evidence>
<dbReference type="Gene3D" id="3.30.420.270">
    <property type="match status" value="1"/>
</dbReference>
<dbReference type="PANTHER" id="PTHR30558">
    <property type="entry name" value="EXBD MEMBRANE COMPONENT OF PMF-DRIVEN MACROMOLECULE IMPORT SYSTEM"/>
    <property type="match status" value="1"/>
</dbReference>
<accession>A0A518DNF3</accession>